<evidence type="ECO:0000256" key="4">
    <source>
        <dbReference type="ARBA" id="ARBA00022692"/>
    </source>
</evidence>
<protein>
    <submittedName>
        <fullName evidence="9">ABC transporter permease subunit</fullName>
    </submittedName>
</protein>
<organism evidence="9 10">
    <name type="scientific">candidate division KSB3 bacterium</name>
    <dbReference type="NCBI Taxonomy" id="2044937"/>
    <lineage>
        <taxon>Bacteria</taxon>
        <taxon>candidate division KSB3</taxon>
    </lineage>
</organism>
<keyword evidence="3" id="KW-1003">Cell membrane</keyword>
<comment type="similarity">
    <text evidence="7">Belongs to the binding-protein-dependent transport system permease family.</text>
</comment>
<dbReference type="EMBL" id="WJJP01000045">
    <property type="protein sequence ID" value="MBD3323254.1"/>
    <property type="molecule type" value="Genomic_DNA"/>
</dbReference>
<evidence type="ECO:0000259" key="8">
    <source>
        <dbReference type="PROSITE" id="PS50928"/>
    </source>
</evidence>
<dbReference type="PROSITE" id="PS50928">
    <property type="entry name" value="ABC_TM1"/>
    <property type="match status" value="1"/>
</dbReference>
<comment type="subcellular location">
    <subcellularLocation>
        <location evidence="1 7">Cell membrane</location>
        <topology evidence="1 7">Multi-pass membrane protein</topology>
    </subcellularLocation>
</comment>
<feature type="transmembrane region" description="Helical" evidence="7">
    <location>
        <begin position="66"/>
        <end position="88"/>
    </location>
</feature>
<dbReference type="SUPFAM" id="SSF161098">
    <property type="entry name" value="MetI-like"/>
    <property type="match status" value="1"/>
</dbReference>
<feature type="transmembrane region" description="Helical" evidence="7">
    <location>
        <begin position="100"/>
        <end position="122"/>
    </location>
</feature>
<proteinExistence type="inferred from homology"/>
<evidence type="ECO:0000256" key="5">
    <source>
        <dbReference type="ARBA" id="ARBA00022989"/>
    </source>
</evidence>
<name>A0A9D5JSK1_9BACT</name>
<dbReference type="Gene3D" id="1.10.3720.10">
    <property type="entry name" value="MetI-like"/>
    <property type="match status" value="1"/>
</dbReference>
<reference evidence="9" key="1">
    <citation type="submission" date="2019-11" db="EMBL/GenBank/DDBJ databases">
        <title>Microbial mats filling the niche in hypersaline microbial mats.</title>
        <authorList>
            <person name="Wong H.L."/>
            <person name="Macleod F.I."/>
            <person name="White R.A. III"/>
            <person name="Burns B.P."/>
        </authorList>
    </citation>
    <scope>NUCLEOTIDE SEQUENCE</scope>
    <source>
        <strain evidence="9">Rbin_158</strain>
    </source>
</reference>
<evidence type="ECO:0000313" key="10">
    <source>
        <dbReference type="Proteomes" id="UP000649604"/>
    </source>
</evidence>
<dbReference type="PANTHER" id="PTHR30151">
    <property type="entry name" value="ALKANE SULFONATE ABC TRANSPORTER-RELATED, MEMBRANE SUBUNIT"/>
    <property type="match status" value="1"/>
</dbReference>
<feature type="transmembrane region" description="Helical" evidence="7">
    <location>
        <begin position="228"/>
        <end position="249"/>
    </location>
</feature>
<sequence>MIVKKRFEVERLGPVLLVISVLLVWEGLVRQGSVSPLFFPAPTTIAKTLATWGISGELKLHLAVTVARLGIGGILGGSIGLVLGLLIGWSRRICLLIDPLIAAVHPIPKIAILPLVMILFGIGETSKIVLIAVGVFFPMVINTAAGVRQIDPLYFDVAHNYGITGVKVFWRVVIPGSLPMILTGMRLAVNIALLLTIAVELVTAQQGLGAIIWLAWETLRTEELYASLVVIALLGISMNIGLHLLRTYLVPWQAER</sequence>
<gene>
    <name evidence="9" type="ORF">GF339_01645</name>
</gene>
<dbReference type="GO" id="GO:0005886">
    <property type="term" value="C:plasma membrane"/>
    <property type="evidence" value="ECO:0007669"/>
    <property type="project" value="UniProtKB-SubCell"/>
</dbReference>
<evidence type="ECO:0000313" key="9">
    <source>
        <dbReference type="EMBL" id="MBD3323254.1"/>
    </source>
</evidence>
<evidence type="ECO:0000256" key="3">
    <source>
        <dbReference type="ARBA" id="ARBA00022475"/>
    </source>
</evidence>
<dbReference type="InterPro" id="IPR035906">
    <property type="entry name" value="MetI-like_sf"/>
</dbReference>
<feature type="transmembrane region" description="Helical" evidence="7">
    <location>
        <begin position="168"/>
        <end position="185"/>
    </location>
</feature>
<dbReference type="InterPro" id="IPR000515">
    <property type="entry name" value="MetI-like"/>
</dbReference>
<keyword evidence="5 7" id="KW-1133">Transmembrane helix</keyword>
<accession>A0A9D5JSK1</accession>
<keyword evidence="6 7" id="KW-0472">Membrane</keyword>
<dbReference type="AlphaFoldDB" id="A0A9D5JSK1"/>
<evidence type="ECO:0000256" key="6">
    <source>
        <dbReference type="ARBA" id="ARBA00023136"/>
    </source>
</evidence>
<evidence type="ECO:0000256" key="7">
    <source>
        <dbReference type="RuleBase" id="RU363032"/>
    </source>
</evidence>
<dbReference type="PANTHER" id="PTHR30151:SF38">
    <property type="entry name" value="ALIPHATIC SULFONATES TRANSPORT PERMEASE PROTEIN SSUC-RELATED"/>
    <property type="match status" value="1"/>
</dbReference>
<dbReference type="CDD" id="cd06261">
    <property type="entry name" value="TM_PBP2"/>
    <property type="match status" value="1"/>
</dbReference>
<evidence type="ECO:0000256" key="1">
    <source>
        <dbReference type="ARBA" id="ARBA00004651"/>
    </source>
</evidence>
<dbReference type="Proteomes" id="UP000649604">
    <property type="component" value="Unassembled WGS sequence"/>
</dbReference>
<keyword evidence="4 7" id="KW-0812">Transmembrane</keyword>
<keyword evidence="2 7" id="KW-0813">Transport</keyword>
<evidence type="ECO:0000256" key="2">
    <source>
        <dbReference type="ARBA" id="ARBA00022448"/>
    </source>
</evidence>
<dbReference type="GO" id="GO:0055085">
    <property type="term" value="P:transmembrane transport"/>
    <property type="evidence" value="ECO:0007669"/>
    <property type="project" value="InterPro"/>
</dbReference>
<feature type="domain" description="ABC transmembrane type-1" evidence="8">
    <location>
        <begin position="62"/>
        <end position="246"/>
    </location>
</feature>
<comment type="caution">
    <text evidence="9">The sequence shown here is derived from an EMBL/GenBank/DDBJ whole genome shotgun (WGS) entry which is preliminary data.</text>
</comment>
<feature type="transmembrane region" description="Helical" evidence="7">
    <location>
        <begin position="128"/>
        <end position="147"/>
    </location>
</feature>
<dbReference type="Pfam" id="PF00528">
    <property type="entry name" value="BPD_transp_1"/>
    <property type="match status" value="1"/>
</dbReference>
<feature type="transmembrane region" description="Helical" evidence="7">
    <location>
        <begin position="12"/>
        <end position="29"/>
    </location>
</feature>
<feature type="transmembrane region" description="Helical" evidence="7">
    <location>
        <begin position="191"/>
        <end position="216"/>
    </location>
</feature>